<evidence type="ECO:0000313" key="3">
    <source>
        <dbReference type="Proteomes" id="UP000006852"/>
    </source>
</evidence>
<name>F2NVN5_TRES6</name>
<dbReference type="RefSeq" id="WP_013701754.1">
    <property type="nucleotide sequence ID" value="NC_015385.1"/>
</dbReference>
<dbReference type="SUPFAM" id="SSF52266">
    <property type="entry name" value="SGNH hydrolase"/>
    <property type="match status" value="1"/>
</dbReference>
<dbReference type="PANTHER" id="PTHR30383">
    <property type="entry name" value="THIOESTERASE 1/PROTEASE 1/LYSOPHOSPHOLIPASE L1"/>
    <property type="match status" value="1"/>
</dbReference>
<dbReference type="PANTHER" id="PTHR30383:SF5">
    <property type="entry name" value="SGNH HYDROLASE-TYPE ESTERASE DOMAIN-CONTAINING PROTEIN"/>
    <property type="match status" value="1"/>
</dbReference>
<dbReference type="HOGENOM" id="CLU_096786_0_0_12"/>
<evidence type="ECO:0000259" key="1">
    <source>
        <dbReference type="Pfam" id="PF13472"/>
    </source>
</evidence>
<dbReference type="CDD" id="cd00229">
    <property type="entry name" value="SGNH_hydrolase"/>
    <property type="match status" value="1"/>
</dbReference>
<dbReference type="GO" id="GO:0004622">
    <property type="term" value="F:phosphatidylcholine lysophospholipase activity"/>
    <property type="evidence" value="ECO:0007669"/>
    <property type="project" value="TreeGrafter"/>
</dbReference>
<sequence length="235" mass="26497">MENGINTVSVYGDSILKGAVTGTGSGHLFDITKNDSLSLAAAKLGFKLNNQSVFGNIITKSYKRFLRDAERNALGDLAIIESGGNDCDYDWAQVCSGENTNPRVGIDEFISTIDKMAKTCRQNGTTPLIMTMPPLVPDRWLLHICRGYDEQKVKAFVNSDIMTLYQNHETYNAHLVKYSFQNNVQIVDMRLAFLESKKDKELMCQDGIHPNEAGYRFMAEIWEKELPKIKNEFPK</sequence>
<keyword evidence="3" id="KW-1185">Reference proteome</keyword>
<reference evidence="3" key="2">
    <citation type="submission" date="2011-04" db="EMBL/GenBank/DDBJ databases">
        <title>The complete genome of chromosome of Treponema succinifaciens DSM 2489.</title>
        <authorList>
            <person name="Lucas S."/>
            <person name="Copeland A."/>
            <person name="Lapidus A."/>
            <person name="Bruce D."/>
            <person name="Goodwin L."/>
            <person name="Pitluck S."/>
            <person name="Peters L."/>
            <person name="Kyrpides N."/>
            <person name="Mavromatis K."/>
            <person name="Ivanova N."/>
            <person name="Ovchinnikova G."/>
            <person name="Teshima H."/>
            <person name="Detter J.C."/>
            <person name="Tapia R."/>
            <person name="Han C."/>
            <person name="Land M."/>
            <person name="Hauser L."/>
            <person name="Markowitz V."/>
            <person name="Cheng J.-F."/>
            <person name="Hugenholtz P."/>
            <person name="Woyke T."/>
            <person name="Wu D."/>
            <person name="Gronow S."/>
            <person name="Wellnitz S."/>
            <person name="Brambilla E."/>
            <person name="Klenk H.-P."/>
            <person name="Eisen J.A."/>
        </authorList>
    </citation>
    <scope>NUCLEOTIDE SEQUENCE [LARGE SCALE GENOMIC DNA]</scope>
    <source>
        <strain evidence="3">ATCC 33096 / DSM 2489 / 6091</strain>
    </source>
</reference>
<dbReference type="GeneID" id="302998731"/>
<feature type="domain" description="SGNH hydrolase-type esterase" evidence="1">
    <location>
        <begin position="11"/>
        <end position="216"/>
    </location>
</feature>
<dbReference type="Gene3D" id="3.40.50.1110">
    <property type="entry name" value="SGNH hydrolase"/>
    <property type="match status" value="1"/>
</dbReference>
<dbReference type="OrthoDB" id="2513075at2"/>
<dbReference type="eggNOG" id="COG2755">
    <property type="taxonomic scope" value="Bacteria"/>
</dbReference>
<dbReference type="InterPro" id="IPR036514">
    <property type="entry name" value="SGNH_hydro_sf"/>
</dbReference>
<organism evidence="2 3">
    <name type="scientific">Treponema succinifaciens (strain ATCC 33096 / DSM 2489 / 6091)</name>
    <dbReference type="NCBI Taxonomy" id="869209"/>
    <lineage>
        <taxon>Bacteria</taxon>
        <taxon>Pseudomonadati</taxon>
        <taxon>Spirochaetota</taxon>
        <taxon>Spirochaetia</taxon>
        <taxon>Spirochaetales</taxon>
        <taxon>Treponemataceae</taxon>
        <taxon>Treponema</taxon>
    </lineage>
</organism>
<proteinExistence type="predicted"/>
<gene>
    <name evidence="2" type="ordered locus">Tresu_1572</name>
</gene>
<dbReference type="AlphaFoldDB" id="F2NVN5"/>
<dbReference type="InterPro" id="IPR051532">
    <property type="entry name" value="Ester_Hydrolysis_Enzymes"/>
</dbReference>
<reference evidence="2 3" key="1">
    <citation type="journal article" date="2011" name="Stand. Genomic Sci.">
        <title>Complete genome sequence of Treponema succinifaciens type strain (6091).</title>
        <authorList>
            <person name="Han C."/>
            <person name="Gronow S."/>
            <person name="Teshima H."/>
            <person name="Lapidus A."/>
            <person name="Nolan M."/>
            <person name="Lucas S."/>
            <person name="Hammon N."/>
            <person name="Deshpande S."/>
            <person name="Cheng J.F."/>
            <person name="Zeytun A."/>
            <person name="Tapia R."/>
            <person name="Goodwin L."/>
            <person name="Pitluck S."/>
            <person name="Liolios K."/>
            <person name="Pagani I."/>
            <person name="Ivanova N."/>
            <person name="Mavromatis K."/>
            <person name="Mikhailova N."/>
            <person name="Huntemann M."/>
            <person name="Pati A."/>
            <person name="Chen A."/>
            <person name="Palaniappan K."/>
            <person name="Land M."/>
            <person name="Hauser L."/>
            <person name="Brambilla E.M."/>
            <person name="Rohde M."/>
            <person name="Goker M."/>
            <person name="Woyke T."/>
            <person name="Bristow J."/>
            <person name="Eisen J.A."/>
            <person name="Markowitz V."/>
            <person name="Hugenholtz P."/>
            <person name="Kyrpides N.C."/>
            <person name="Klenk H.P."/>
            <person name="Detter J.C."/>
        </authorList>
    </citation>
    <scope>NUCLEOTIDE SEQUENCE [LARGE SCALE GENOMIC DNA]</scope>
    <source>
        <strain evidence="3">ATCC 33096 / DSM 2489 / 6091</strain>
    </source>
</reference>
<dbReference type="STRING" id="869209.Tresu_1572"/>
<dbReference type="KEGG" id="tsu:Tresu_1572"/>
<accession>F2NVN5</accession>
<protein>
    <submittedName>
        <fullName evidence="2">Lipolytic protein G-D-S-L family</fullName>
    </submittedName>
</protein>
<dbReference type="Pfam" id="PF13472">
    <property type="entry name" value="Lipase_GDSL_2"/>
    <property type="match status" value="1"/>
</dbReference>
<dbReference type="InterPro" id="IPR013830">
    <property type="entry name" value="SGNH_hydro"/>
</dbReference>
<evidence type="ECO:0000313" key="2">
    <source>
        <dbReference type="EMBL" id="AEB14472.1"/>
    </source>
</evidence>
<dbReference type="EMBL" id="CP002631">
    <property type="protein sequence ID" value="AEB14472.1"/>
    <property type="molecule type" value="Genomic_DNA"/>
</dbReference>
<dbReference type="Proteomes" id="UP000006852">
    <property type="component" value="Chromosome"/>
</dbReference>